<keyword evidence="1" id="KW-0229">DNA integration</keyword>
<dbReference type="eggNOG" id="COG4974">
    <property type="taxonomic scope" value="Bacteria"/>
</dbReference>
<dbReference type="InterPro" id="IPR044068">
    <property type="entry name" value="CB"/>
</dbReference>
<feature type="domain" description="Core-binding (CB)" evidence="4">
    <location>
        <begin position="1"/>
        <end position="64"/>
    </location>
</feature>
<dbReference type="PROSITE" id="PS51900">
    <property type="entry name" value="CB"/>
    <property type="match status" value="1"/>
</dbReference>
<keyword evidence="2 3" id="KW-0238">DNA-binding</keyword>
<dbReference type="Pfam" id="PF13495">
    <property type="entry name" value="Phage_int_SAM_4"/>
    <property type="match status" value="1"/>
</dbReference>
<dbReference type="EMBL" id="CP000851">
    <property type="protein sequence ID" value="ABV87949.1"/>
    <property type="molecule type" value="Genomic_DNA"/>
</dbReference>
<dbReference type="GO" id="GO:0003677">
    <property type="term" value="F:DNA binding"/>
    <property type="evidence" value="ECO:0007669"/>
    <property type="project" value="UniProtKB-UniRule"/>
</dbReference>
<dbReference type="KEGG" id="spl:Spea_2629"/>
<dbReference type="STRING" id="398579.Spea_2629"/>
<name>A8H5W2_SHEPA</name>
<evidence type="ECO:0000313" key="5">
    <source>
        <dbReference type="EMBL" id="ABV87949.1"/>
    </source>
</evidence>
<evidence type="ECO:0000256" key="1">
    <source>
        <dbReference type="ARBA" id="ARBA00022908"/>
    </source>
</evidence>
<proteinExistence type="predicted"/>
<evidence type="ECO:0000313" key="6">
    <source>
        <dbReference type="Proteomes" id="UP000002608"/>
    </source>
</evidence>
<dbReference type="Gene3D" id="1.10.150.130">
    <property type="match status" value="1"/>
</dbReference>
<evidence type="ECO:0000256" key="2">
    <source>
        <dbReference type="ARBA" id="ARBA00023125"/>
    </source>
</evidence>
<dbReference type="Proteomes" id="UP000002608">
    <property type="component" value="Chromosome"/>
</dbReference>
<protein>
    <submittedName>
        <fullName evidence="5">Integron integrase</fullName>
    </submittedName>
</protein>
<dbReference type="AlphaFoldDB" id="A8H5W2"/>
<reference evidence="5 6" key="1">
    <citation type="submission" date="2007-10" db="EMBL/GenBank/DDBJ databases">
        <title>Complete sequence of Shewanella pealeana ATCC 700345.</title>
        <authorList>
            <consortium name="US DOE Joint Genome Institute"/>
            <person name="Copeland A."/>
            <person name="Lucas S."/>
            <person name="Lapidus A."/>
            <person name="Barry K."/>
            <person name="Glavina del Rio T."/>
            <person name="Dalin E."/>
            <person name="Tice H."/>
            <person name="Pitluck S."/>
            <person name="Chertkov O."/>
            <person name="Brettin T."/>
            <person name="Bruce D."/>
            <person name="Detter J.C."/>
            <person name="Han C."/>
            <person name="Schmutz J."/>
            <person name="Larimer F."/>
            <person name="Land M."/>
            <person name="Hauser L."/>
            <person name="Kyrpides N."/>
            <person name="Kim E."/>
            <person name="Zhao J.-S.Z."/>
            <person name="Manno D."/>
            <person name="Hawari J."/>
            <person name="Richardson P."/>
        </authorList>
    </citation>
    <scope>NUCLEOTIDE SEQUENCE [LARGE SCALE GENOMIC DNA]</scope>
    <source>
        <strain evidence="6">ATCC 700345 / ANG-SQ1</strain>
    </source>
</reference>
<accession>A8H5W2</accession>
<dbReference type="InterPro" id="IPR004107">
    <property type="entry name" value="Integrase_SAM-like_N"/>
</dbReference>
<dbReference type="GO" id="GO:0015074">
    <property type="term" value="P:DNA integration"/>
    <property type="evidence" value="ECO:0007669"/>
    <property type="project" value="UniProtKB-KW"/>
</dbReference>
<organism evidence="5 6">
    <name type="scientific">Shewanella pealeana (strain ATCC 700345 / ANG-SQ1)</name>
    <dbReference type="NCBI Taxonomy" id="398579"/>
    <lineage>
        <taxon>Bacteria</taxon>
        <taxon>Pseudomonadati</taxon>
        <taxon>Pseudomonadota</taxon>
        <taxon>Gammaproteobacteria</taxon>
        <taxon>Alteromonadales</taxon>
        <taxon>Shewanellaceae</taxon>
        <taxon>Shewanella</taxon>
    </lineage>
</organism>
<evidence type="ECO:0000256" key="3">
    <source>
        <dbReference type="PROSITE-ProRule" id="PRU01248"/>
    </source>
</evidence>
<sequence>MQTEKSYLYWARYLIRYSQVQRARELMPSHIELFLCYLSNQRGVSASTQKQALCALVFAFKHVLGINTDGLNFPYAKAPSRIPQVLYQSV</sequence>
<dbReference type="HOGENOM" id="CLU_2439120_0_0_6"/>
<evidence type="ECO:0000259" key="4">
    <source>
        <dbReference type="PROSITE" id="PS51900"/>
    </source>
</evidence>
<gene>
    <name evidence="5" type="ordered locus">Spea_2629</name>
</gene>
<dbReference type="InterPro" id="IPR010998">
    <property type="entry name" value="Integrase_recombinase_N"/>
</dbReference>
<keyword evidence="6" id="KW-1185">Reference proteome</keyword>